<dbReference type="EMBL" id="CABFOC020000035">
    <property type="protein sequence ID" value="CAH0048175.1"/>
    <property type="molecule type" value="Genomic_DNA"/>
</dbReference>
<accession>A0A9P0EHR1</accession>
<gene>
    <name evidence="1" type="ORF">CSOL1703_00000118</name>
</gene>
<keyword evidence="2" id="KW-1185">Reference proteome</keyword>
<reference evidence="1" key="1">
    <citation type="submission" date="2021-10" db="EMBL/GenBank/DDBJ databases">
        <authorList>
            <person name="Piombo E."/>
        </authorList>
    </citation>
    <scope>NUCLEOTIDE SEQUENCE</scope>
</reference>
<protein>
    <submittedName>
        <fullName evidence="1">Uncharacterized protein</fullName>
    </submittedName>
</protein>
<proteinExistence type="predicted"/>
<dbReference type="AlphaFoldDB" id="A0A9P0EHR1"/>
<comment type="caution">
    <text evidence="1">The sequence shown here is derived from an EMBL/GenBank/DDBJ whole genome shotgun (WGS) entry which is preliminary data.</text>
</comment>
<sequence>MYSLTQADFKSRPGRSTIWVHAEAFGFGPSSLLLTLAPMLRKLASSIGPHTTTEYVGHGHTLDLNTSPPWDNVHDCDTSTNQGKQALGDLFQLQQPLLIVAVSDPAFVELMSGLGARRLIVIDPLMWFWPSVPLAWANASLVIAVDYIGVRSRVDEAKMRNAVVVPPLVPSIGRSISKGPRKGTLVNLGGLQNPFISVDENIAFARLILSVVQQAIKARNHPDDLPLHFLTSQGVCAGMESDVATSTSPDKARVLLSECKTAFLTSGLSNIYDAADCGGRVVFLPATNQSQGEQPELMERDIGCSFTRIDWHELNITKPKVEYSHTSDAECFPVIQSHQKALVEDHITQKRFVERVLECYGAEEDNAKNLQALFSSFGRDDGTLVMKAIVDTINRSVKPPPEVSPAIHLSGVLSDLYKRT</sequence>
<dbReference type="OrthoDB" id="5131352at2759"/>
<evidence type="ECO:0000313" key="1">
    <source>
        <dbReference type="EMBL" id="CAH0048175.1"/>
    </source>
</evidence>
<evidence type="ECO:0000313" key="2">
    <source>
        <dbReference type="Proteomes" id="UP000775872"/>
    </source>
</evidence>
<name>A0A9P0EHR1_9HYPO</name>
<dbReference type="Proteomes" id="UP000775872">
    <property type="component" value="Unassembled WGS sequence"/>
</dbReference>
<organism evidence="1 2">
    <name type="scientific">Clonostachys solani</name>
    <dbReference type="NCBI Taxonomy" id="160281"/>
    <lineage>
        <taxon>Eukaryota</taxon>
        <taxon>Fungi</taxon>
        <taxon>Dikarya</taxon>
        <taxon>Ascomycota</taxon>
        <taxon>Pezizomycotina</taxon>
        <taxon>Sordariomycetes</taxon>
        <taxon>Hypocreomycetidae</taxon>
        <taxon>Hypocreales</taxon>
        <taxon>Bionectriaceae</taxon>
        <taxon>Clonostachys</taxon>
    </lineage>
</organism>